<dbReference type="PANTHER" id="PTHR42928:SF5">
    <property type="entry name" value="BLR1237 PROTEIN"/>
    <property type="match status" value="1"/>
</dbReference>
<dbReference type="EMBL" id="JAFIRR010000096">
    <property type="protein sequence ID" value="MCO6417543.1"/>
    <property type="molecule type" value="Genomic_DNA"/>
</dbReference>
<dbReference type="PIRSF" id="PIRSF017082">
    <property type="entry name" value="YflP"/>
    <property type="match status" value="1"/>
</dbReference>
<evidence type="ECO:0000256" key="2">
    <source>
        <dbReference type="SAM" id="SignalP"/>
    </source>
</evidence>
<sequence length="321" mass="33879">MRRRAILAAPALLAALPARAQEAFPNRPVTILVASPAGGGTDFSARLIAEPLAQRLGVPVVVENRPGGNGSIGLLATARARPDGHTLTVGYSGTMTGRPAVEGVADLDPQKDFAPIALLTDTPQVMLVHPSLPVRTLPEFVAYAKQRPGQLNYASAGNGSLHHLGTELLKRRTGIDLVHVPYRGTGETISDLIAGRVQFYMNSPPPVIGFVRDGRLRAIATTGQQRHPALPEVPSLAEVGIADMPVNVWYALYAPARTPQPVQDRLAREVMAVLAMPEVQSRAAEAGTFVTPAAGPAVAARLAREIAAWTEVVKAAGIKPD</sequence>
<dbReference type="CDD" id="cd07012">
    <property type="entry name" value="PBP2_Bug_TTT"/>
    <property type="match status" value="1"/>
</dbReference>
<evidence type="ECO:0000313" key="3">
    <source>
        <dbReference type="EMBL" id="MCO6417543.1"/>
    </source>
</evidence>
<name>A0ABT1D6I2_9PROT</name>
<feature type="signal peptide" evidence="2">
    <location>
        <begin position="1"/>
        <end position="20"/>
    </location>
</feature>
<accession>A0ABT1D6I2</accession>
<gene>
    <name evidence="3" type="ORF">JYK14_15435</name>
</gene>
<dbReference type="PANTHER" id="PTHR42928">
    <property type="entry name" value="TRICARBOXYLATE-BINDING PROTEIN"/>
    <property type="match status" value="1"/>
</dbReference>
<dbReference type="Gene3D" id="3.40.190.10">
    <property type="entry name" value="Periplasmic binding protein-like II"/>
    <property type="match status" value="1"/>
</dbReference>
<comment type="similarity">
    <text evidence="1">Belongs to the UPF0065 (bug) family.</text>
</comment>
<keyword evidence="4" id="KW-1185">Reference proteome</keyword>
<dbReference type="Gene3D" id="3.40.190.150">
    <property type="entry name" value="Bordetella uptake gene, domain 1"/>
    <property type="match status" value="1"/>
</dbReference>
<dbReference type="InterPro" id="IPR042100">
    <property type="entry name" value="Bug_dom1"/>
</dbReference>
<evidence type="ECO:0000256" key="1">
    <source>
        <dbReference type="ARBA" id="ARBA00006987"/>
    </source>
</evidence>
<evidence type="ECO:0000313" key="4">
    <source>
        <dbReference type="Proteomes" id="UP001523392"/>
    </source>
</evidence>
<dbReference type="InterPro" id="IPR005064">
    <property type="entry name" value="BUG"/>
</dbReference>
<dbReference type="SUPFAM" id="SSF53850">
    <property type="entry name" value="Periplasmic binding protein-like II"/>
    <property type="match status" value="1"/>
</dbReference>
<reference evidence="3 4" key="1">
    <citation type="submission" date="2021-12" db="EMBL/GenBank/DDBJ databases">
        <title>Siccirubricoccus leaddurans sp. nov., a high concentration Zn2+ tolerance bacterium.</title>
        <authorList>
            <person name="Cao Y."/>
        </authorList>
    </citation>
    <scope>NUCLEOTIDE SEQUENCE [LARGE SCALE GENOMIC DNA]</scope>
    <source>
        <strain evidence="3 4">KC 17139</strain>
    </source>
</reference>
<keyword evidence="2" id="KW-0732">Signal</keyword>
<proteinExistence type="inferred from homology"/>
<organism evidence="3 4">
    <name type="scientific">Siccirubricoccus soli</name>
    <dbReference type="NCBI Taxonomy" id="2899147"/>
    <lineage>
        <taxon>Bacteria</taxon>
        <taxon>Pseudomonadati</taxon>
        <taxon>Pseudomonadota</taxon>
        <taxon>Alphaproteobacteria</taxon>
        <taxon>Acetobacterales</taxon>
        <taxon>Roseomonadaceae</taxon>
        <taxon>Siccirubricoccus</taxon>
    </lineage>
</organism>
<comment type="caution">
    <text evidence="3">The sequence shown here is derived from an EMBL/GenBank/DDBJ whole genome shotgun (WGS) entry which is preliminary data.</text>
</comment>
<dbReference type="Proteomes" id="UP001523392">
    <property type="component" value="Unassembled WGS sequence"/>
</dbReference>
<dbReference type="RefSeq" id="WP_252954183.1">
    <property type="nucleotide sequence ID" value="NZ_JAFIRR010000096.1"/>
</dbReference>
<protein>
    <submittedName>
        <fullName evidence="3">Tripartite tricarboxylate transporter substrate binding protein</fullName>
    </submittedName>
</protein>
<feature type="chain" id="PRO_5046821101" evidence="2">
    <location>
        <begin position="21"/>
        <end position="321"/>
    </location>
</feature>
<dbReference type="Pfam" id="PF03401">
    <property type="entry name" value="TctC"/>
    <property type="match status" value="1"/>
</dbReference>